<evidence type="ECO:0000313" key="2">
    <source>
        <dbReference type="Proteomes" id="UP001381693"/>
    </source>
</evidence>
<organism evidence="1 2">
    <name type="scientific">Halocaridina rubra</name>
    <name type="common">Hawaiian red shrimp</name>
    <dbReference type="NCBI Taxonomy" id="373956"/>
    <lineage>
        <taxon>Eukaryota</taxon>
        <taxon>Metazoa</taxon>
        <taxon>Ecdysozoa</taxon>
        <taxon>Arthropoda</taxon>
        <taxon>Crustacea</taxon>
        <taxon>Multicrustacea</taxon>
        <taxon>Malacostraca</taxon>
        <taxon>Eumalacostraca</taxon>
        <taxon>Eucarida</taxon>
        <taxon>Decapoda</taxon>
        <taxon>Pleocyemata</taxon>
        <taxon>Caridea</taxon>
        <taxon>Atyoidea</taxon>
        <taxon>Atyidae</taxon>
        <taxon>Halocaridina</taxon>
    </lineage>
</organism>
<keyword evidence="2" id="KW-1185">Reference proteome</keyword>
<dbReference type="AlphaFoldDB" id="A0AAN8WPK8"/>
<dbReference type="EMBL" id="JAXCGZ010019026">
    <property type="protein sequence ID" value="KAK7066778.1"/>
    <property type="molecule type" value="Genomic_DNA"/>
</dbReference>
<accession>A0AAN8WPK8</accession>
<reference evidence="1 2" key="1">
    <citation type="submission" date="2023-11" db="EMBL/GenBank/DDBJ databases">
        <title>Halocaridina rubra genome assembly.</title>
        <authorList>
            <person name="Smith C."/>
        </authorList>
    </citation>
    <scope>NUCLEOTIDE SEQUENCE [LARGE SCALE GENOMIC DNA]</scope>
    <source>
        <strain evidence="1">EP-1</strain>
        <tissue evidence="1">Whole</tissue>
    </source>
</reference>
<protein>
    <submittedName>
        <fullName evidence="1">Uncharacterized protein</fullName>
    </submittedName>
</protein>
<name>A0AAN8WPK8_HALRR</name>
<dbReference type="Proteomes" id="UP001381693">
    <property type="component" value="Unassembled WGS sequence"/>
</dbReference>
<gene>
    <name evidence="1" type="ORF">SK128_006675</name>
</gene>
<comment type="caution">
    <text evidence="1">The sequence shown here is derived from an EMBL/GenBank/DDBJ whole genome shotgun (WGS) entry which is preliminary data.</text>
</comment>
<proteinExistence type="predicted"/>
<evidence type="ECO:0000313" key="1">
    <source>
        <dbReference type="EMBL" id="KAK7066778.1"/>
    </source>
</evidence>
<sequence length="154" mass="16813">MCVSEVQHLKSARALEGETSVAQVKAHEEREAVTAAWVVDNVKRLQESMVDMQQSLNVSQAMHDKQEVESRLLVVTKDVRALRGTMAGVTSKAESAAATSQTLQEELARTSEDLHNSISQMSSLKTEPGEAESLVFRYELKLSCQEGALAIPGN</sequence>